<dbReference type="SUPFAM" id="SSF47384">
    <property type="entry name" value="Homodimeric domain of signal transducing histidine kinase"/>
    <property type="match status" value="1"/>
</dbReference>
<keyword evidence="15" id="KW-0732">Signal</keyword>
<feature type="signal peptide" evidence="15">
    <location>
        <begin position="1"/>
        <end position="24"/>
    </location>
</feature>
<dbReference type="InterPro" id="IPR050398">
    <property type="entry name" value="HssS/ArlS-like"/>
</dbReference>
<dbReference type="GO" id="GO:0005524">
    <property type="term" value="F:ATP binding"/>
    <property type="evidence" value="ECO:0007669"/>
    <property type="project" value="UniProtKB-KW"/>
</dbReference>
<name>A0A9D1JKR9_9FIRM</name>
<evidence type="ECO:0000256" key="12">
    <source>
        <dbReference type="ARBA" id="ARBA00023012"/>
    </source>
</evidence>
<organism evidence="17 18">
    <name type="scientific">Candidatus Limivivens intestinipullorum</name>
    <dbReference type="NCBI Taxonomy" id="2840858"/>
    <lineage>
        <taxon>Bacteria</taxon>
        <taxon>Bacillati</taxon>
        <taxon>Bacillota</taxon>
        <taxon>Clostridia</taxon>
        <taxon>Lachnospirales</taxon>
        <taxon>Lachnospiraceae</taxon>
        <taxon>Lachnospiraceae incertae sedis</taxon>
        <taxon>Candidatus Limivivens</taxon>
    </lineage>
</organism>
<dbReference type="Gene3D" id="1.10.287.130">
    <property type="match status" value="1"/>
</dbReference>
<dbReference type="GO" id="GO:0005886">
    <property type="term" value="C:plasma membrane"/>
    <property type="evidence" value="ECO:0007669"/>
    <property type="project" value="UniProtKB-SubCell"/>
</dbReference>
<dbReference type="Pfam" id="PF02518">
    <property type="entry name" value="HATPase_c"/>
    <property type="match status" value="1"/>
</dbReference>
<comment type="caution">
    <text evidence="17">The sequence shown here is derived from an EMBL/GenBank/DDBJ whole genome shotgun (WGS) entry which is preliminary data.</text>
</comment>
<feature type="transmembrane region" description="Helical" evidence="14">
    <location>
        <begin position="210"/>
        <end position="232"/>
    </location>
</feature>
<dbReference type="Gene3D" id="3.30.565.10">
    <property type="entry name" value="Histidine kinase-like ATPase, C-terminal domain"/>
    <property type="match status" value="1"/>
</dbReference>
<dbReference type="Proteomes" id="UP000823935">
    <property type="component" value="Unassembled WGS sequence"/>
</dbReference>
<keyword evidence="9 17" id="KW-0418">Kinase</keyword>
<gene>
    <name evidence="17" type="ORF">IAB44_13045</name>
</gene>
<reference evidence="17" key="1">
    <citation type="submission" date="2020-10" db="EMBL/GenBank/DDBJ databases">
        <authorList>
            <person name="Gilroy R."/>
        </authorList>
    </citation>
    <scope>NUCLEOTIDE SEQUENCE</scope>
    <source>
        <strain evidence="17">CHK190-19873</strain>
    </source>
</reference>
<evidence type="ECO:0000256" key="11">
    <source>
        <dbReference type="ARBA" id="ARBA00022989"/>
    </source>
</evidence>
<evidence type="ECO:0000256" key="1">
    <source>
        <dbReference type="ARBA" id="ARBA00000085"/>
    </source>
</evidence>
<evidence type="ECO:0000256" key="15">
    <source>
        <dbReference type="SAM" id="SignalP"/>
    </source>
</evidence>
<dbReference type="SUPFAM" id="SSF55874">
    <property type="entry name" value="ATPase domain of HSP90 chaperone/DNA topoisomerase II/histidine kinase"/>
    <property type="match status" value="1"/>
</dbReference>
<evidence type="ECO:0000256" key="6">
    <source>
        <dbReference type="ARBA" id="ARBA00022679"/>
    </source>
</evidence>
<keyword evidence="10" id="KW-0067">ATP-binding</keyword>
<evidence type="ECO:0000256" key="5">
    <source>
        <dbReference type="ARBA" id="ARBA00022553"/>
    </source>
</evidence>
<keyword evidence="5" id="KW-0597">Phosphoprotein</keyword>
<dbReference type="EMBL" id="DVIQ01000082">
    <property type="protein sequence ID" value="HIS32450.1"/>
    <property type="molecule type" value="Genomic_DNA"/>
</dbReference>
<keyword evidence="11 14" id="KW-1133">Transmembrane helix</keyword>
<evidence type="ECO:0000256" key="7">
    <source>
        <dbReference type="ARBA" id="ARBA00022692"/>
    </source>
</evidence>
<dbReference type="InterPro" id="IPR003661">
    <property type="entry name" value="HisK_dim/P_dom"/>
</dbReference>
<dbReference type="Pfam" id="PF00512">
    <property type="entry name" value="HisKA"/>
    <property type="match status" value="1"/>
</dbReference>
<keyword evidence="4" id="KW-1003">Cell membrane</keyword>
<dbReference type="PROSITE" id="PS50109">
    <property type="entry name" value="HIS_KIN"/>
    <property type="match status" value="1"/>
</dbReference>
<feature type="transmembrane region" description="Helical" evidence="14">
    <location>
        <begin position="262"/>
        <end position="282"/>
    </location>
</feature>
<keyword evidence="13 14" id="KW-0472">Membrane</keyword>
<reference evidence="17" key="2">
    <citation type="journal article" date="2021" name="PeerJ">
        <title>Extensive microbial diversity within the chicken gut microbiome revealed by metagenomics and culture.</title>
        <authorList>
            <person name="Gilroy R."/>
            <person name="Ravi A."/>
            <person name="Getino M."/>
            <person name="Pursley I."/>
            <person name="Horton D.L."/>
            <person name="Alikhan N.F."/>
            <person name="Baker D."/>
            <person name="Gharbi K."/>
            <person name="Hall N."/>
            <person name="Watson M."/>
            <person name="Adriaenssens E.M."/>
            <person name="Foster-Nyarko E."/>
            <person name="Jarju S."/>
            <person name="Secka A."/>
            <person name="Antonio M."/>
            <person name="Oren A."/>
            <person name="Chaudhuri R.R."/>
            <person name="La Ragione R."/>
            <person name="Hildebrand F."/>
            <person name="Pallen M.J."/>
        </authorList>
    </citation>
    <scope>NUCLEOTIDE SEQUENCE</scope>
    <source>
        <strain evidence="17">CHK190-19873</strain>
    </source>
</reference>
<feature type="domain" description="Histidine kinase" evidence="16">
    <location>
        <begin position="374"/>
        <end position="585"/>
    </location>
</feature>
<dbReference type="SMART" id="SM00388">
    <property type="entry name" value="HisKA"/>
    <property type="match status" value="1"/>
</dbReference>
<evidence type="ECO:0000313" key="17">
    <source>
        <dbReference type="EMBL" id="HIS32450.1"/>
    </source>
</evidence>
<dbReference type="SMART" id="SM00387">
    <property type="entry name" value="HATPase_c"/>
    <property type="match status" value="1"/>
</dbReference>
<evidence type="ECO:0000256" key="2">
    <source>
        <dbReference type="ARBA" id="ARBA00004651"/>
    </source>
</evidence>
<dbReference type="InterPro" id="IPR036097">
    <property type="entry name" value="HisK_dim/P_sf"/>
</dbReference>
<sequence>MSLKRRNIIALVLLLSAAAGWTFGQQLLDSPSGEYSTEGTEEETYFEQTYTEPGTEIAVEIHTEAATEIASESEVHSDFSSELLTEWETEAALGFASESMTEWETEAASEFASEPAYETESEMVSEFTEVWTDDSVLPGEASGQNGAGQARARRFIGFLLSFAAVVAAGAAIFALFQKNPICGPDGIFLLFAAMAAVNSALQGISYRPGAAAAAVLLLLSGIVTVFLFLTGIRELLGWMRFRLSLSWCLVQRIARRCRVPQVSLLVLVGWILLSLSGFSGFLAANAGFYAGVPASSLCCLAAAALGFCCLWKYGADLGHFKRQLDNYRKGLPIAVGDGAFAQTEAQLLDVQAQHEEAVRTAVTSERFKVELISNVSHDLRTPLTAILGYSELLQRERLSPEGQEQLRRLHQKAGYMNDLVESLFDLTKVSSGVAEAKKEEIDLIRLLEQTIGLFDDQLTAAGLAVRRNYCSDTVPVVTDGGRMHQVFANLLGNAIKYALAGTRIYLEVRQTEKGCLVRMTNTASYEMDFQPDEIVQRFARGDKARSTKGSGLGLAIAQTYTASVGGSFRVAVDGDQFNAIVELPR</sequence>
<evidence type="ECO:0000256" key="13">
    <source>
        <dbReference type="ARBA" id="ARBA00023136"/>
    </source>
</evidence>
<comment type="catalytic activity">
    <reaction evidence="1">
        <text>ATP + protein L-histidine = ADP + protein N-phospho-L-histidine.</text>
        <dbReference type="EC" id="2.7.13.3"/>
    </reaction>
</comment>
<dbReference type="PANTHER" id="PTHR45528:SF1">
    <property type="entry name" value="SENSOR HISTIDINE KINASE CPXA"/>
    <property type="match status" value="1"/>
</dbReference>
<proteinExistence type="predicted"/>
<evidence type="ECO:0000256" key="4">
    <source>
        <dbReference type="ARBA" id="ARBA00022475"/>
    </source>
</evidence>
<accession>A0A9D1JKR9</accession>
<comment type="subcellular location">
    <subcellularLocation>
        <location evidence="2">Cell membrane</location>
        <topology evidence="2">Multi-pass membrane protein</topology>
    </subcellularLocation>
</comment>
<dbReference type="CDD" id="cd00082">
    <property type="entry name" value="HisKA"/>
    <property type="match status" value="1"/>
</dbReference>
<dbReference type="AlphaFoldDB" id="A0A9D1JKR9"/>
<keyword evidence="8" id="KW-0547">Nucleotide-binding</keyword>
<feature type="transmembrane region" description="Helical" evidence="14">
    <location>
        <begin position="155"/>
        <end position="175"/>
    </location>
</feature>
<evidence type="ECO:0000256" key="10">
    <source>
        <dbReference type="ARBA" id="ARBA00022840"/>
    </source>
</evidence>
<dbReference type="InterPro" id="IPR003594">
    <property type="entry name" value="HATPase_dom"/>
</dbReference>
<dbReference type="GO" id="GO:0000155">
    <property type="term" value="F:phosphorelay sensor kinase activity"/>
    <property type="evidence" value="ECO:0007669"/>
    <property type="project" value="InterPro"/>
</dbReference>
<dbReference type="InterPro" id="IPR036890">
    <property type="entry name" value="HATPase_C_sf"/>
</dbReference>
<evidence type="ECO:0000256" key="3">
    <source>
        <dbReference type="ARBA" id="ARBA00012438"/>
    </source>
</evidence>
<feature type="transmembrane region" description="Helical" evidence="14">
    <location>
        <begin position="288"/>
        <end position="313"/>
    </location>
</feature>
<keyword evidence="12" id="KW-0902">Two-component regulatory system</keyword>
<dbReference type="InterPro" id="IPR005467">
    <property type="entry name" value="His_kinase_dom"/>
</dbReference>
<evidence type="ECO:0000256" key="14">
    <source>
        <dbReference type="SAM" id="Phobius"/>
    </source>
</evidence>
<keyword evidence="7 14" id="KW-0812">Transmembrane</keyword>
<evidence type="ECO:0000256" key="9">
    <source>
        <dbReference type="ARBA" id="ARBA00022777"/>
    </source>
</evidence>
<protein>
    <recommendedName>
        <fullName evidence="3">histidine kinase</fullName>
        <ecNumber evidence="3">2.7.13.3</ecNumber>
    </recommendedName>
</protein>
<evidence type="ECO:0000313" key="18">
    <source>
        <dbReference type="Proteomes" id="UP000823935"/>
    </source>
</evidence>
<dbReference type="PANTHER" id="PTHR45528">
    <property type="entry name" value="SENSOR HISTIDINE KINASE CPXA"/>
    <property type="match status" value="1"/>
</dbReference>
<evidence type="ECO:0000256" key="8">
    <source>
        <dbReference type="ARBA" id="ARBA00022741"/>
    </source>
</evidence>
<keyword evidence="6" id="KW-0808">Transferase</keyword>
<feature type="chain" id="PRO_5038983682" description="histidine kinase" evidence="15">
    <location>
        <begin position="25"/>
        <end position="585"/>
    </location>
</feature>
<evidence type="ECO:0000259" key="16">
    <source>
        <dbReference type="PROSITE" id="PS50109"/>
    </source>
</evidence>
<dbReference type="EC" id="2.7.13.3" evidence="3"/>